<dbReference type="Proteomes" id="UP000078558">
    <property type="component" value="Chromosome I"/>
</dbReference>
<evidence type="ECO:0000313" key="6">
    <source>
        <dbReference type="EMBL" id="SBT24164.1"/>
    </source>
</evidence>
<dbReference type="STRING" id="1851544.ODI_02252"/>
<sequence>MTLKQLEAFYAAATSASFAVAAAQLHLSQSSLSKRIAELEQTLGRTLFDRAGHRSALTAAGKLLLPRARDMLAAADAARAAVGQDDPLQGLCRFGLGELAAMTWLPRFVARCREDFPALQLEPQVDMGQALESRLTSGELDFAVVAGWSSHNAIASHTIAEVRYGWAGAPELLRGRRIITAEVLQDVPVITMPPAAGSTRLFDAWLSANTLAVPRRLVCNNMSAIAGLVRAGIGVSFFPEGWLKPLVERGAVAVLDSDPPLRALHYSFQWRRDDIRPALAALRERVVQVADFSVPHPLW</sequence>
<keyword evidence="3" id="KW-0238">DNA-binding</keyword>
<dbReference type="KEGG" id="odi:ODI_R3403"/>
<dbReference type="Pfam" id="PF03466">
    <property type="entry name" value="LysR_substrate"/>
    <property type="match status" value="1"/>
</dbReference>
<dbReference type="PRINTS" id="PR00039">
    <property type="entry name" value="HTHLYSR"/>
</dbReference>
<keyword evidence="8" id="KW-1185">Reference proteome</keyword>
<dbReference type="RefSeq" id="WP_067750070.1">
    <property type="nucleotide sequence ID" value="NZ_LT907988.1"/>
</dbReference>
<organism evidence="6 8">
    <name type="scientific">Orrella dioscoreae</name>
    <dbReference type="NCBI Taxonomy" id="1851544"/>
    <lineage>
        <taxon>Bacteria</taxon>
        <taxon>Pseudomonadati</taxon>
        <taxon>Pseudomonadota</taxon>
        <taxon>Betaproteobacteria</taxon>
        <taxon>Burkholderiales</taxon>
        <taxon>Alcaligenaceae</taxon>
        <taxon>Orrella</taxon>
    </lineage>
</organism>
<evidence type="ECO:0000256" key="3">
    <source>
        <dbReference type="ARBA" id="ARBA00023125"/>
    </source>
</evidence>
<dbReference type="CDD" id="cd05466">
    <property type="entry name" value="PBP2_LTTR_substrate"/>
    <property type="match status" value="1"/>
</dbReference>
<dbReference type="SUPFAM" id="SSF53850">
    <property type="entry name" value="Periplasmic binding protein-like II"/>
    <property type="match status" value="1"/>
</dbReference>
<dbReference type="InterPro" id="IPR036388">
    <property type="entry name" value="WH-like_DNA-bd_sf"/>
</dbReference>
<dbReference type="PANTHER" id="PTHR30126:SF94">
    <property type="entry name" value="LYSR FAMILY TRANSCRIPTIONAL REGULATOR"/>
    <property type="match status" value="1"/>
</dbReference>
<dbReference type="AlphaFoldDB" id="A0A1C3JYD4"/>
<dbReference type="EMBL" id="LT907988">
    <property type="protein sequence ID" value="SOE51386.1"/>
    <property type="molecule type" value="Genomic_DNA"/>
</dbReference>
<evidence type="ECO:0000313" key="8">
    <source>
        <dbReference type="Proteomes" id="UP000078558"/>
    </source>
</evidence>
<reference evidence="6 8" key="1">
    <citation type="submission" date="2016-06" db="EMBL/GenBank/DDBJ databases">
        <authorList>
            <person name="Kjaerup R.B."/>
            <person name="Dalgaard T.S."/>
            <person name="Juul-Madsen H.R."/>
        </authorList>
    </citation>
    <scope>NUCLEOTIDE SEQUENCE [LARGE SCALE GENOMIC DNA]</scope>
    <source>
        <strain evidence="6">Orrdi1</strain>
    </source>
</reference>
<dbReference type="InterPro" id="IPR005119">
    <property type="entry name" value="LysR_subst-bd"/>
</dbReference>
<evidence type="ECO:0000256" key="4">
    <source>
        <dbReference type="ARBA" id="ARBA00023163"/>
    </source>
</evidence>
<dbReference type="PANTHER" id="PTHR30126">
    <property type="entry name" value="HTH-TYPE TRANSCRIPTIONAL REGULATOR"/>
    <property type="match status" value="1"/>
</dbReference>
<dbReference type="Gene3D" id="3.40.190.10">
    <property type="entry name" value="Periplasmic binding protein-like II"/>
    <property type="match status" value="2"/>
</dbReference>
<proteinExistence type="inferred from homology"/>
<dbReference type="EMBL" id="FLRC01000006">
    <property type="protein sequence ID" value="SBT24164.1"/>
    <property type="molecule type" value="Genomic_DNA"/>
</dbReference>
<dbReference type="SUPFAM" id="SSF46785">
    <property type="entry name" value="Winged helix' DNA-binding domain"/>
    <property type="match status" value="1"/>
</dbReference>
<evidence type="ECO:0000256" key="1">
    <source>
        <dbReference type="ARBA" id="ARBA00009437"/>
    </source>
</evidence>
<keyword evidence="4" id="KW-0804">Transcription</keyword>
<keyword evidence="2" id="KW-0805">Transcription regulation</keyword>
<dbReference type="FunFam" id="1.10.10.10:FF:000001">
    <property type="entry name" value="LysR family transcriptional regulator"/>
    <property type="match status" value="1"/>
</dbReference>
<dbReference type="Gene3D" id="1.10.10.10">
    <property type="entry name" value="Winged helix-like DNA-binding domain superfamily/Winged helix DNA-binding domain"/>
    <property type="match status" value="1"/>
</dbReference>
<dbReference type="OrthoDB" id="8651113at2"/>
<name>A0A1C3JYD4_9BURK</name>
<feature type="domain" description="HTH lysR-type" evidence="5">
    <location>
        <begin position="1"/>
        <end position="58"/>
    </location>
</feature>
<accession>A0A1C3JYD4</accession>
<dbReference type="Pfam" id="PF00126">
    <property type="entry name" value="HTH_1"/>
    <property type="match status" value="1"/>
</dbReference>
<dbReference type="PROSITE" id="PS50931">
    <property type="entry name" value="HTH_LYSR"/>
    <property type="match status" value="1"/>
</dbReference>
<dbReference type="InterPro" id="IPR036390">
    <property type="entry name" value="WH_DNA-bd_sf"/>
</dbReference>
<evidence type="ECO:0000313" key="7">
    <source>
        <dbReference type="EMBL" id="SOE51386.1"/>
    </source>
</evidence>
<dbReference type="InterPro" id="IPR000847">
    <property type="entry name" value="LysR_HTH_N"/>
</dbReference>
<protein>
    <submittedName>
        <fullName evidence="6">LysR family transcriptional regulator y2377 (Yersinia pestis KIM)</fullName>
    </submittedName>
</protein>
<dbReference type="GO" id="GO:0000976">
    <property type="term" value="F:transcription cis-regulatory region binding"/>
    <property type="evidence" value="ECO:0007669"/>
    <property type="project" value="TreeGrafter"/>
</dbReference>
<reference evidence="7 8" key="2">
    <citation type="submission" date="2017-08" db="EMBL/GenBank/DDBJ databases">
        <authorList>
            <person name="de Groot N.N."/>
        </authorList>
    </citation>
    <scope>NUCLEOTIDE SEQUENCE [LARGE SCALE GENOMIC DNA]</scope>
    <source>
        <strain evidence="7">Orrdi1</strain>
    </source>
</reference>
<evidence type="ECO:0000259" key="5">
    <source>
        <dbReference type="PROSITE" id="PS50931"/>
    </source>
</evidence>
<comment type="similarity">
    <text evidence="1">Belongs to the LysR transcriptional regulatory family.</text>
</comment>
<dbReference type="GO" id="GO:0003700">
    <property type="term" value="F:DNA-binding transcription factor activity"/>
    <property type="evidence" value="ECO:0007669"/>
    <property type="project" value="InterPro"/>
</dbReference>
<evidence type="ECO:0000256" key="2">
    <source>
        <dbReference type="ARBA" id="ARBA00023015"/>
    </source>
</evidence>
<gene>
    <name evidence="6" type="ORF">ODI_02252</name>
    <name evidence="7" type="ORF">ODI_R3403</name>
</gene>